<organism evidence="3 4">
    <name type="scientific">Yoonia maritima</name>
    <dbReference type="NCBI Taxonomy" id="1435347"/>
    <lineage>
        <taxon>Bacteria</taxon>
        <taxon>Pseudomonadati</taxon>
        <taxon>Pseudomonadota</taxon>
        <taxon>Alphaproteobacteria</taxon>
        <taxon>Rhodobacterales</taxon>
        <taxon>Paracoccaceae</taxon>
        <taxon>Yoonia</taxon>
    </lineage>
</organism>
<evidence type="ECO:0000256" key="1">
    <source>
        <dbReference type="SAM" id="MobiDB-lite"/>
    </source>
</evidence>
<feature type="chain" id="PRO_5015467364" evidence="2">
    <location>
        <begin position="23"/>
        <end position="706"/>
    </location>
</feature>
<dbReference type="AlphaFoldDB" id="A0A2T0VVY4"/>
<reference evidence="3 4" key="1">
    <citation type="submission" date="2018-03" db="EMBL/GenBank/DDBJ databases">
        <title>Genomic Encyclopedia of Archaeal and Bacterial Type Strains, Phase II (KMG-II): from individual species to whole genera.</title>
        <authorList>
            <person name="Goeker M."/>
        </authorList>
    </citation>
    <scope>NUCLEOTIDE SEQUENCE [LARGE SCALE GENOMIC DNA]</scope>
    <source>
        <strain evidence="3 4">DSM 101533</strain>
    </source>
</reference>
<dbReference type="SUPFAM" id="SSF56925">
    <property type="entry name" value="OMPA-like"/>
    <property type="match status" value="1"/>
</dbReference>
<sequence>MLRKAFLATTALTAVIGHQANAQDVDLSYGFFGMPGLIDMPIAQSADEGEIAGSLIAKDGMFRLNFGAQLTDRLSGSASYTLTDIYDATGTGIETSELERSFSLQYRLVNESTYVPAIAIGMRDFLNPGRFQSEYVVATKSIGDSLTVTAGLGWGAMGTHDGFDNPIGSRGDRPEFDENTPEGQLATDQWFSGDAALFGGASYQINDKWGMMAEYSSIAYPQQAFAPVFDVESPYNFGVTYRPLDGVQVSLVSLYGADVALSGTFVLNANNRPGMGGIESAPAPVKVRSENMRAARTWDREAVSEAGLRSAMQALLEIEGLELTGLEVTDRTARVRYVNGQYRSQAQAMGRVARMMTQVMPGSVETFILEPEVNGIPLSSTSLARSDLERLENRAGASDAILARAQFSDASGDAGLMPVASDASAFSWGISPYFAVTSLGSEGDRSADIGLKLNARYQITPQILLSGAIVQSLLKDDSEDPVTDTTPDLHNVRTDGGFYGDDGVPVMESLMLTHYGRPAENLYSRVSGGYLERMYGGVSAELLWKPVESDFGFGAEVNYVSQRDTDMGFGFDEYDYDIVTGHVSAYYDIGDGYHAQLDLGRYLAGDWGGKVTLAREYANGVTVSAYVSQTDVSYEDYGDGSYNKGVRISIPQDFLTGRPSRKDYGATLRTRSGDGGAMLNVDGRLYEVVRDAHTNDLSDSWGRFWR</sequence>
<evidence type="ECO:0000313" key="4">
    <source>
        <dbReference type="Proteomes" id="UP000238007"/>
    </source>
</evidence>
<feature type="region of interest" description="Disordered" evidence="1">
    <location>
        <begin position="163"/>
        <end position="182"/>
    </location>
</feature>
<dbReference type="OrthoDB" id="19542at2"/>
<evidence type="ECO:0000256" key="2">
    <source>
        <dbReference type="SAM" id="SignalP"/>
    </source>
</evidence>
<comment type="caution">
    <text evidence="3">The sequence shown here is derived from an EMBL/GenBank/DDBJ whole genome shotgun (WGS) entry which is preliminary data.</text>
</comment>
<dbReference type="Proteomes" id="UP000238007">
    <property type="component" value="Unassembled WGS sequence"/>
</dbReference>
<dbReference type="InterPro" id="IPR011250">
    <property type="entry name" value="OMP/PagP_B-barrel"/>
</dbReference>
<protein>
    <submittedName>
        <fullName evidence="3">Exopolysaccharide biosynthesis protein YbjH</fullName>
    </submittedName>
</protein>
<keyword evidence="4" id="KW-1185">Reference proteome</keyword>
<dbReference type="RefSeq" id="WP_106358518.1">
    <property type="nucleotide sequence ID" value="NZ_PVTP01000010.1"/>
</dbReference>
<accession>A0A2T0VVY4</accession>
<evidence type="ECO:0000313" key="3">
    <source>
        <dbReference type="EMBL" id="PRY75946.1"/>
    </source>
</evidence>
<name>A0A2T0VVY4_9RHOB</name>
<dbReference type="InterPro" id="IPR010344">
    <property type="entry name" value="YbjH"/>
</dbReference>
<dbReference type="EMBL" id="PVTP01000010">
    <property type="protein sequence ID" value="PRY75946.1"/>
    <property type="molecule type" value="Genomic_DNA"/>
</dbReference>
<dbReference type="Pfam" id="PF06082">
    <property type="entry name" value="YjbH"/>
    <property type="match status" value="1"/>
</dbReference>
<gene>
    <name evidence="3" type="ORF">CLV80_11032</name>
</gene>
<proteinExistence type="predicted"/>
<keyword evidence="2" id="KW-0732">Signal</keyword>
<feature type="signal peptide" evidence="2">
    <location>
        <begin position="1"/>
        <end position="22"/>
    </location>
</feature>